<feature type="compositionally biased region" description="Polar residues" evidence="1">
    <location>
        <begin position="889"/>
        <end position="898"/>
    </location>
</feature>
<dbReference type="SUPFAM" id="SSF48371">
    <property type="entry name" value="ARM repeat"/>
    <property type="match status" value="1"/>
</dbReference>
<reference evidence="2" key="1">
    <citation type="journal article" date="2020" name="mSystems">
        <title>Genome- and Community-Level Interaction Insights into Carbon Utilization and Element Cycling Functions of Hydrothermarchaeota in Hydrothermal Sediment.</title>
        <authorList>
            <person name="Zhou Z."/>
            <person name="Liu Y."/>
            <person name="Xu W."/>
            <person name="Pan J."/>
            <person name="Luo Z.H."/>
            <person name="Li M."/>
        </authorList>
    </citation>
    <scope>NUCLEOTIDE SEQUENCE [LARGE SCALE GENOMIC DNA]</scope>
    <source>
        <strain evidence="2">SpSt-339</strain>
    </source>
</reference>
<evidence type="ECO:0000256" key="1">
    <source>
        <dbReference type="SAM" id="MobiDB-lite"/>
    </source>
</evidence>
<dbReference type="EMBL" id="DSOK01000366">
    <property type="protein sequence ID" value="HEN16424.1"/>
    <property type="molecule type" value="Genomic_DNA"/>
</dbReference>
<accession>A0A7C2JZC9</accession>
<evidence type="ECO:0000313" key="2">
    <source>
        <dbReference type="EMBL" id="HEN16424.1"/>
    </source>
</evidence>
<comment type="caution">
    <text evidence="2">The sequence shown here is derived from an EMBL/GenBank/DDBJ whole genome shotgun (WGS) entry which is preliminary data.</text>
</comment>
<evidence type="ECO:0008006" key="3">
    <source>
        <dbReference type="Google" id="ProtNLM"/>
    </source>
</evidence>
<dbReference type="InterPro" id="IPR004155">
    <property type="entry name" value="PBS_lyase_HEAT"/>
</dbReference>
<sequence>MDALSGALRWQRLPVSRLAVVTLALGCHGLDTAKLTETPTVVPSETAARDETVAETAATVDPTLVEDFRRWLDQDAWQVDVAWSVTEPRGPCPTRPWRWVFLPQDNEPTPTAKAPLTPATPQPTAEQRWLWVWRGNSTDANQQDQAAAVAALEACCQLEDRVGRNAAILLARLQPDCDSLARNRIRTTSETAGMPPQVIRAGEQIDTAPTPKGAPRVPINTRCAAAETWCGLLARDGEPYETSLLPAGRLLETPGLPDELQGTLWRCLARWLPPDRLPLLAEACAGLDRPAARGSVLHRAALEACVIAAANRRSAHGAAFAEELWPREIARARRHGDPLVRKLYGRWLALSAHPEALTVLSAQRRDTDPLVREAALFSLSLLDQPPARTQLEEAARRDGERDRVVAVEALSRWGADAVAPFLNDDSPAVRCAIARGLAEPSDPAAVRLLGRLAADPHPDVQAAAVTTAQSWPRELGIPPLLEALRLGTLATRQAAVVALRDLTGEDPPVSIDAPLETRTLSIQAWAEAHGWPRRPAGSAPLATVVDDGADRGQALAALEAVLRGDPAVPAGDDWDRLQALLRPADVPAIEQMLRDRPSATSAAIRRELLPRIHEGYAALRGLEDADVHRRREAATSLFNFSQAQALSPALLHGLLDILRHEQDQFVWQRCLEAIRAEGDDAAAQVALLAVHHAWPDVRRLGVAYFAAHPSPEAAGWLLPLFRDGNRNVQLAAIEAAARCGNPVVVDGYPGGAAGDVTGLRPLLTAADHELRWAALVAMATLRDDQAAAELLRQSYDPHPKVRELTARALGETGDPRFLEPLIRWSWTEPADPVKQAILASLDQLTPVEDRPELPAGLAAPRTIDDKIKQWAAWWERHPRRPGAALPGTTAASESSPTS</sequence>
<name>A0A7C2JZC9_9PLAN</name>
<dbReference type="AlphaFoldDB" id="A0A7C2JZC9"/>
<feature type="region of interest" description="Disordered" evidence="1">
    <location>
        <begin position="878"/>
        <end position="898"/>
    </location>
</feature>
<proteinExistence type="predicted"/>
<protein>
    <recommendedName>
        <fullName evidence="3">HEAT repeat domain-containing protein</fullName>
    </recommendedName>
</protein>
<dbReference type="Gene3D" id="1.25.10.10">
    <property type="entry name" value="Leucine-rich Repeat Variant"/>
    <property type="match status" value="4"/>
</dbReference>
<dbReference type="SMART" id="SM00567">
    <property type="entry name" value="EZ_HEAT"/>
    <property type="match status" value="8"/>
</dbReference>
<gene>
    <name evidence="2" type="ORF">ENQ76_13255</name>
</gene>
<dbReference type="Pfam" id="PF13646">
    <property type="entry name" value="HEAT_2"/>
    <property type="match status" value="3"/>
</dbReference>
<organism evidence="2">
    <name type="scientific">Schlesneria paludicola</name>
    <dbReference type="NCBI Taxonomy" id="360056"/>
    <lineage>
        <taxon>Bacteria</taxon>
        <taxon>Pseudomonadati</taxon>
        <taxon>Planctomycetota</taxon>
        <taxon>Planctomycetia</taxon>
        <taxon>Planctomycetales</taxon>
        <taxon>Planctomycetaceae</taxon>
        <taxon>Schlesneria</taxon>
    </lineage>
</organism>
<dbReference type="InterPro" id="IPR011989">
    <property type="entry name" value="ARM-like"/>
</dbReference>
<dbReference type="InterPro" id="IPR016024">
    <property type="entry name" value="ARM-type_fold"/>
</dbReference>